<reference evidence="1" key="1">
    <citation type="submission" date="2021-02" db="EMBL/GenBank/DDBJ databases">
        <authorList>
            <person name="Bekaert M."/>
        </authorList>
    </citation>
    <scope>NUCLEOTIDE SEQUENCE</scope>
    <source>
        <strain evidence="1">IoA-00</strain>
    </source>
</reference>
<keyword evidence="2" id="KW-1185">Reference proteome</keyword>
<dbReference type="PANTHER" id="PTHR22988">
    <property type="entry name" value="MYOTONIC DYSTROPHY S/T KINASE-RELATED"/>
    <property type="match status" value="1"/>
</dbReference>
<dbReference type="GO" id="GO:0004674">
    <property type="term" value="F:protein serine/threonine kinase activity"/>
    <property type="evidence" value="ECO:0007669"/>
    <property type="project" value="UniProtKB-EC"/>
</dbReference>
<dbReference type="GO" id="GO:0031032">
    <property type="term" value="P:actomyosin structure organization"/>
    <property type="evidence" value="ECO:0007669"/>
    <property type="project" value="TreeGrafter"/>
</dbReference>
<dbReference type="GO" id="GO:0005737">
    <property type="term" value="C:cytoplasm"/>
    <property type="evidence" value="ECO:0007669"/>
    <property type="project" value="TreeGrafter"/>
</dbReference>
<dbReference type="InterPro" id="IPR050839">
    <property type="entry name" value="Rho-assoc_Ser/Thr_Kinase"/>
</dbReference>
<proteinExistence type="predicted"/>
<protein>
    <submittedName>
        <fullName evidence="1">CDC42BP</fullName>
        <ecNumber evidence="1">2.7.11.1</ecNumber>
    </submittedName>
</protein>
<accession>A0A7R8D122</accession>
<sequence>MHFSNGSWQCLSIQKLQTNCLNSDNKSKKLSRQVRDKEEELENSLQKIDTLRQDIRKAEKLRRELELRTEESVGESLKERKLREKTDAQCKQFEKEIAMLKAGSSSGLGVAGINESDVNLLKAELEKLELSTQETLLQQQSKHNSEVSSLRDQIEEGERLCRVLEHDLHTLRDKTEKSRLENLHETEESISEMKSLFEREKLMRMEENKKLQYELERSLEVNNQLQVSQSISQWESQISEIINWVSDEKDARGYLQALATKMTEELEYLKQSGGISATPEKNWKNRRSQKFGENGIT</sequence>
<dbReference type="Proteomes" id="UP000675881">
    <property type="component" value="Chromosome 7"/>
</dbReference>
<organism evidence="1 2">
    <name type="scientific">Lepeophtheirus salmonis</name>
    <name type="common">Salmon louse</name>
    <name type="synonym">Caligus salmonis</name>
    <dbReference type="NCBI Taxonomy" id="72036"/>
    <lineage>
        <taxon>Eukaryota</taxon>
        <taxon>Metazoa</taxon>
        <taxon>Ecdysozoa</taxon>
        <taxon>Arthropoda</taxon>
        <taxon>Crustacea</taxon>
        <taxon>Multicrustacea</taxon>
        <taxon>Hexanauplia</taxon>
        <taxon>Copepoda</taxon>
        <taxon>Siphonostomatoida</taxon>
        <taxon>Caligidae</taxon>
        <taxon>Lepeophtheirus</taxon>
    </lineage>
</organism>
<name>A0A7R8D122_LEPSM</name>
<keyword evidence="1" id="KW-0808">Transferase</keyword>
<evidence type="ECO:0000313" key="2">
    <source>
        <dbReference type="Proteomes" id="UP000675881"/>
    </source>
</evidence>
<gene>
    <name evidence="1" type="ORF">LSAA_12808</name>
</gene>
<dbReference type="EMBL" id="HG994586">
    <property type="protein sequence ID" value="CAF2991625.1"/>
    <property type="molecule type" value="Genomic_DNA"/>
</dbReference>
<dbReference type="OrthoDB" id="6764942at2759"/>
<dbReference type="AlphaFoldDB" id="A0A7R8D122"/>
<dbReference type="PANTHER" id="PTHR22988:SF66">
    <property type="entry name" value="SERINE_THREONINE-PROTEIN KINASE GENGHIS KHAN"/>
    <property type="match status" value="1"/>
</dbReference>
<evidence type="ECO:0000313" key="1">
    <source>
        <dbReference type="EMBL" id="CAF2991625.1"/>
    </source>
</evidence>
<dbReference type="EC" id="2.7.11.1" evidence="1"/>
<dbReference type="GO" id="GO:0005856">
    <property type="term" value="C:cytoskeleton"/>
    <property type="evidence" value="ECO:0007669"/>
    <property type="project" value="TreeGrafter"/>
</dbReference>